<gene>
    <name evidence="2" type="primary">ABSGL_10584.1 scaffold 12026</name>
</gene>
<feature type="compositionally biased region" description="Polar residues" evidence="1">
    <location>
        <begin position="326"/>
        <end position="344"/>
    </location>
</feature>
<keyword evidence="3" id="KW-1185">Reference proteome</keyword>
<feature type="compositionally biased region" description="Basic residues" evidence="1">
    <location>
        <begin position="643"/>
        <end position="655"/>
    </location>
</feature>
<feature type="compositionally biased region" description="Polar residues" evidence="1">
    <location>
        <begin position="254"/>
        <end position="263"/>
    </location>
</feature>
<evidence type="ECO:0000256" key="1">
    <source>
        <dbReference type="SAM" id="MobiDB-lite"/>
    </source>
</evidence>
<dbReference type="OrthoDB" id="2553626at2759"/>
<dbReference type="Gene3D" id="1.10.238.10">
    <property type="entry name" value="EF-hand"/>
    <property type="match status" value="1"/>
</dbReference>
<proteinExistence type="predicted"/>
<feature type="region of interest" description="Disordered" evidence="1">
    <location>
        <begin position="151"/>
        <end position="282"/>
    </location>
</feature>
<evidence type="ECO:0000313" key="3">
    <source>
        <dbReference type="Proteomes" id="UP000078561"/>
    </source>
</evidence>
<sequence>MDKFINAFSRTPHRKDDEGRSHHFAKRLASSTSTPFIADKPPGPILSSSELSPMEADVYGAWWNKLDPFGLGVVVDKSMHSFLLASNVDPDILQQIIDFYAGEAHYLEDQFYAILRLVAHGQSGRKVNRDLVVLGAPLATFKHGTLDSLSNQETSTIQTTSTSNDNRSNARNTWWGQSLSTQKDTPGTSLFGTSETHHQPQPQPLHQQQQQQHQQQQPFPLSSTSNQRHSYAGSTLSSSAFLSPTHPPPPMPTFNASETQCQPPSWAAPPHNDKGTLTSSNTPMIPTSQYTTPHQTNAFAWAEQALVSSTATTTTDQHPQHPFKSSGESTVTSASTGSKSIYTHSRSRSVPYASQDMSSANDFIFDTLTATQSKQEQPRPVLVTSRSSMDATAFHRLSQQEQQHIDHGQALLLTQKFVPPSSTTRSTNPFEDDDDDDASNNNIGNDNDEGDDICAQTGNDVDLTITADQQSNQPPQKHGITKSPFDDSSPVGSSSGFSAKATPTVTATPNFLDRPIPAVTRSNTQPTSPRVTRTATDIGKFAFPTRAQEVNQRSNKLNIAPPPVPPQSSKPDYPRYVRNQPLKRSQSQHSGQRHLQQQQQQQPFMSQGAFLLATTSAASSVQFPTVPPPPASSTTPFDDTTRLFRHRSTTSFPHK</sequence>
<feature type="compositionally biased region" description="Polar residues" evidence="1">
    <location>
        <begin position="219"/>
        <end position="242"/>
    </location>
</feature>
<feature type="compositionally biased region" description="Low complexity" evidence="1">
    <location>
        <begin position="585"/>
        <end position="624"/>
    </location>
</feature>
<dbReference type="AlphaFoldDB" id="A0A168QHH1"/>
<accession>A0A168QHH1</accession>
<evidence type="ECO:0000313" key="2">
    <source>
        <dbReference type="EMBL" id="SAM04718.1"/>
    </source>
</evidence>
<feature type="compositionally biased region" description="Polar residues" evidence="1">
    <location>
        <begin position="165"/>
        <end position="194"/>
    </location>
</feature>
<dbReference type="STRING" id="4829.A0A168QHH1"/>
<feature type="compositionally biased region" description="Polar residues" evidence="1">
    <location>
        <begin position="420"/>
        <end position="429"/>
    </location>
</feature>
<protein>
    <submittedName>
        <fullName evidence="2">Uncharacterized protein</fullName>
    </submittedName>
</protein>
<feature type="compositionally biased region" description="Polar residues" evidence="1">
    <location>
        <begin position="520"/>
        <end position="535"/>
    </location>
</feature>
<feature type="compositionally biased region" description="Low complexity" evidence="1">
    <location>
        <begin position="486"/>
        <end position="498"/>
    </location>
</feature>
<feature type="compositionally biased region" description="Low complexity" evidence="1">
    <location>
        <begin position="204"/>
        <end position="218"/>
    </location>
</feature>
<dbReference type="EMBL" id="LT554414">
    <property type="protein sequence ID" value="SAM04718.1"/>
    <property type="molecule type" value="Genomic_DNA"/>
</dbReference>
<reference evidence="2" key="1">
    <citation type="submission" date="2016-04" db="EMBL/GenBank/DDBJ databases">
        <authorList>
            <person name="Evans L.H."/>
            <person name="Alamgir A."/>
            <person name="Owens N."/>
            <person name="Weber N.D."/>
            <person name="Virtaneva K."/>
            <person name="Barbian K."/>
            <person name="Babar A."/>
            <person name="Rosenke K."/>
        </authorList>
    </citation>
    <scope>NUCLEOTIDE SEQUENCE [LARGE SCALE GENOMIC DNA]</scope>
    <source>
        <strain evidence="2">CBS 101.48</strain>
    </source>
</reference>
<name>A0A168QHH1_ABSGL</name>
<feature type="compositionally biased region" description="Polar residues" evidence="1">
    <location>
        <begin position="548"/>
        <end position="557"/>
    </location>
</feature>
<dbReference type="Proteomes" id="UP000078561">
    <property type="component" value="Unassembled WGS sequence"/>
</dbReference>
<feature type="compositionally biased region" description="Low complexity" evidence="1">
    <location>
        <begin position="151"/>
        <end position="164"/>
    </location>
</feature>
<organism evidence="2">
    <name type="scientific">Absidia glauca</name>
    <name type="common">Pin mould</name>
    <dbReference type="NCBI Taxonomy" id="4829"/>
    <lineage>
        <taxon>Eukaryota</taxon>
        <taxon>Fungi</taxon>
        <taxon>Fungi incertae sedis</taxon>
        <taxon>Mucoromycota</taxon>
        <taxon>Mucoromycotina</taxon>
        <taxon>Mucoromycetes</taxon>
        <taxon>Mucorales</taxon>
        <taxon>Cunninghamellaceae</taxon>
        <taxon>Absidia</taxon>
    </lineage>
</organism>
<feature type="region of interest" description="Disordered" evidence="1">
    <location>
        <begin position="310"/>
        <end position="348"/>
    </location>
</feature>
<feature type="region of interest" description="Disordered" evidence="1">
    <location>
        <begin position="469"/>
        <end position="655"/>
    </location>
</feature>
<feature type="region of interest" description="Disordered" evidence="1">
    <location>
        <begin position="417"/>
        <end position="456"/>
    </location>
</feature>
<dbReference type="InParanoid" id="A0A168QHH1"/>
<dbReference type="OMA" id="YPKYARR"/>